<dbReference type="CDD" id="cd21119">
    <property type="entry name" value="SPASM_PqqE"/>
    <property type="match status" value="1"/>
</dbReference>
<dbReference type="STRING" id="392484.LP43_0804"/>
<dbReference type="SUPFAM" id="SSF102114">
    <property type="entry name" value="Radical SAM enzymes"/>
    <property type="match status" value="1"/>
</dbReference>
<dbReference type="SMART" id="SM00729">
    <property type="entry name" value="Elp3"/>
    <property type="match status" value="1"/>
</dbReference>
<dbReference type="EC" id="1.21.98.4" evidence="8"/>
<dbReference type="EMBL" id="JRQD01000002">
    <property type="protein sequence ID" value="KGM07195.1"/>
    <property type="molecule type" value="Genomic_DNA"/>
</dbReference>
<dbReference type="AlphaFoldDB" id="A0A0A0BH49"/>
<dbReference type="NCBIfam" id="TIGR02109">
    <property type="entry name" value="PQQ_syn_pqqE"/>
    <property type="match status" value="1"/>
</dbReference>
<dbReference type="RefSeq" id="WP_036312324.1">
    <property type="nucleotide sequence ID" value="NZ_JADFAB010000008.1"/>
</dbReference>
<dbReference type="Pfam" id="PF04055">
    <property type="entry name" value="Radical_SAM"/>
    <property type="match status" value="1"/>
</dbReference>
<dbReference type="GO" id="GO:0051539">
    <property type="term" value="F:4 iron, 4 sulfur cluster binding"/>
    <property type="evidence" value="ECO:0007669"/>
    <property type="project" value="UniProtKB-KW"/>
</dbReference>
<dbReference type="InterPro" id="IPR011843">
    <property type="entry name" value="PQQ_synth_PqqE_bac"/>
</dbReference>
<evidence type="ECO:0000259" key="10">
    <source>
        <dbReference type="PROSITE" id="PS51918"/>
    </source>
</evidence>
<dbReference type="SFLD" id="SFLDF00280">
    <property type="entry name" value="coenzyme_PQQ_synthesis_protein"/>
    <property type="match status" value="1"/>
</dbReference>
<organism evidence="11 12">
    <name type="scientific">Methylophaga thiooxydans</name>
    <dbReference type="NCBI Taxonomy" id="392484"/>
    <lineage>
        <taxon>Bacteria</taxon>
        <taxon>Pseudomonadati</taxon>
        <taxon>Pseudomonadota</taxon>
        <taxon>Gammaproteobacteria</taxon>
        <taxon>Thiotrichales</taxon>
        <taxon>Piscirickettsiaceae</taxon>
        <taxon>Methylophaga</taxon>
    </lineage>
</organism>
<evidence type="ECO:0000256" key="8">
    <source>
        <dbReference type="HAMAP-Rule" id="MF_00660"/>
    </source>
</evidence>
<protein>
    <recommendedName>
        <fullName evidence="8">PqqA peptide cyclase</fullName>
        <ecNumber evidence="8">1.21.98.4</ecNumber>
    </recommendedName>
    <alternativeName>
        <fullName evidence="8">Coenzyme PQQ synthesis protein E</fullName>
    </alternativeName>
</protein>
<feature type="compositionally biased region" description="Basic and acidic residues" evidence="9">
    <location>
        <begin position="367"/>
        <end position="378"/>
    </location>
</feature>
<dbReference type="SFLD" id="SFLDG01067">
    <property type="entry name" value="SPASM/twitch_domain_containing"/>
    <property type="match status" value="1"/>
</dbReference>
<dbReference type="InterPro" id="IPR000385">
    <property type="entry name" value="MoaA_NifB_PqqE_Fe-S-bd_CS"/>
</dbReference>
<feature type="compositionally biased region" description="Polar residues" evidence="9">
    <location>
        <begin position="1"/>
        <end position="12"/>
    </location>
</feature>
<comment type="similarity">
    <text evidence="8">Belongs to the radical SAM superfamily. PqqE family.</text>
</comment>
<comment type="subunit">
    <text evidence="8">Interacts with PqqD. The interaction is necessary for activity of PqqE.</text>
</comment>
<dbReference type="UniPathway" id="UPA00539"/>
<accession>A0A0A0BH49</accession>
<dbReference type="Proteomes" id="UP000029999">
    <property type="component" value="Unassembled WGS sequence"/>
</dbReference>
<keyword evidence="6 8" id="KW-0408">Iron</keyword>
<dbReference type="SFLD" id="SFLDG01386">
    <property type="entry name" value="main_SPASM_domain-containing"/>
    <property type="match status" value="1"/>
</dbReference>
<dbReference type="PANTHER" id="PTHR11228:SF7">
    <property type="entry name" value="PQQA PEPTIDE CYCLASE"/>
    <property type="match status" value="1"/>
</dbReference>
<comment type="caution">
    <text evidence="11">The sequence shown here is derived from an EMBL/GenBank/DDBJ whole genome shotgun (WGS) entry which is preliminary data.</text>
</comment>
<comment type="pathway">
    <text evidence="8">Cofactor biosynthesis; pyrroloquinoline quinone biosynthesis.</text>
</comment>
<dbReference type="Pfam" id="PF13186">
    <property type="entry name" value="SPASM"/>
    <property type="match status" value="1"/>
</dbReference>
<dbReference type="NCBIfam" id="TIGR04085">
    <property type="entry name" value="rSAM_more_4Fe4S"/>
    <property type="match status" value="1"/>
</dbReference>
<dbReference type="SFLD" id="SFLDS00029">
    <property type="entry name" value="Radical_SAM"/>
    <property type="match status" value="1"/>
</dbReference>
<dbReference type="InterPro" id="IPR058240">
    <property type="entry name" value="rSAM_sf"/>
</dbReference>
<evidence type="ECO:0000256" key="2">
    <source>
        <dbReference type="ARBA" id="ARBA00022691"/>
    </source>
</evidence>
<keyword evidence="3 8" id="KW-0479">Metal-binding</keyword>
<evidence type="ECO:0000256" key="9">
    <source>
        <dbReference type="SAM" id="MobiDB-lite"/>
    </source>
</evidence>
<keyword evidence="7 8" id="KW-0411">Iron-sulfur</keyword>
<proteinExistence type="inferred from homology"/>
<dbReference type="InterPro" id="IPR017200">
    <property type="entry name" value="PqqE-like"/>
</dbReference>
<evidence type="ECO:0000256" key="1">
    <source>
        <dbReference type="ARBA" id="ARBA00022485"/>
    </source>
</evidence>
<feature type="region of interest" description="Disordered" evidence="9">
    <location>
        <begin position="1"/>
        <end position="20"/>
    </location>
</feature>
<dbReference type="PROSITE" id="PS01305">
    <property type="entry name" value="MOAA_NIFB_PQQE"/>
    <property type="match status" value="1"/>
</dbReference>
<evidence type="ECO:0000313" key="11">
    <source>
        <dbReference type="EMBL" id="KGM07195.1"/>
    </source>
</evidence>
<comment type="cofactor">
    <cofactor evidence="8">
        <name>[4Fe-4S] cluster</name>
        <dbReference type="ChEBI" id="CHEBI:49883"/>
    </cofactor>
    <text evidence="8">Binds 1 [4Fe-4S] cluster. The cluster is coordinated with 3 cysteines and an exchangeable S-adenosyl-L-methionine.</text>
</comment>
<dbReference type="GO" id="GO:0018189">
    <property type="term" value="P:pyrroloquinoline quinone biosynthetic process"/>
    <property type="evidence" value="ECO:0007669"/>
    <property type="project" value="UniProtKB-UniRule"/>
</dbReference>
<dbReference type="InterPro" id="IPR050377">
    <property type="entry name" value="Radical_SAM_PqqE_MftC-like"/>
</dbReference>
<dbReference type="Gene3D" id="3.20.20.70">
    <property type="entry name" value="Aldolase class I"/>
    <property type="match status" value="1"/>
</dbReference>
<reference evidence="11 12" key="1">
    <citation type="submission" date="2014-09" db="EMBL/GenBank/DDBJ databases">
        <authorList>
            <person name="Grob C."/>
            <person name="Taubert M."/>
            <person name="Howat A.M."/>
            <person name="Burns O.J."/>
            <person name="Dixon J.L."/>
            <person name="Chen Y."/>
            <person name="Murrell J.C."/>
        </authorList>
    </citation>
    <scope>NUCLEOTIDE SEQUENCE [LARGE SCALE GENOMIC DNA]</scope>
    <source>
        <strain evidence="11">L4</strain>
    </source>
</reference>
<keyword evidence="1 8" id="KW-0004">4Fe-4S</keyword>
<dbReference type="InterPro" id="IPR007197">
    <property type="entry name" value="rSAM"/>
</dbReference>
<name>A0A0A0BH49_9GAMM</name>
<dbReference type="PIRSF" id="PIRSF037420">
    <property type="entry name" value="PQQ_syn_pqqE"/>
    <property type="match status" value="1"/>
</dbReference>
<feature type="domain" description="Radical SAM core" evidence="10">
    <location>
        <begin position="27"/>
        <end position="238"/>
    </location>
</feature>
<dbReference type="InterPro" id="IPR006638">
    <property type="entry name" value="Elp3/MiaA/NifB-like_rSAM"/>
</dbReference>
<evidence type="ECO:0000256" key="3">
    <source>
        <dbReference type="ARBA" id="ARBA00022723"/>
    </source>
</evidence>
<dbReference type="InterPro" id="IPR013785">
    <property type="entry name" value="Aldolase_TIM"/>
</dbReference>
<evidence type="ECO:0000256" key="7">
    <source>
        <dbReference type="ARBA" id="ARBA00023014"/>
    </source>
</evidence>
<keyword evidence="4 8" id="KW-0884">PQQ biosynthesis</keyword>
<dbReference type="GO" id="GO:0016491">
    <property type="term" value="F:oxidoreductase activity"/>
    <property type="evidence" value="ECO:0007669"/>
    <property type="project" value="UniProtKB-KW"/>
</dbReference>
<evidence type="ECO:0000313" key="12">
    <source>
        <dbReference type="Proteomes" id="UP000029999"/>
    </source>
</evidence>
<feature type="region of interest" description="Disordered" evidence="9">
    <location>
        <begin position="367"/>
        <end position="397"/>
    </location>
</feature>
<dbReference type="GO" id="GO:0032324">
    <property type="term" value="P:molybdopterin cofactor biosynthetic process"/>
    <property type="evidence" value="ECO:0007669"/>
    <property type="project" value="UniProtKB-ARBA"/>
</dbReference>
<dbReference type="GO" id="GO:1904047">
    <property type="term" value="F:S-adenosyl-L-methionine binding"/>
    <property type="evidence" value="ECO:0007669"/>
    <property type="project" value="UniProtKB-UniRule"/>
</dbReference>
<comment type="catalytic activity">
    <reaction evidence="8">
        <text>[PQQ precursor protein] + S-adenosyl-L-methionine = E-Y cross-linked-[PQQ precursor protein] + 5'-deoxyadenosine + L-methionine + H(+)</text>
        <dbReference type="Rhea" id="RHEA:56836"/>
        <dbReference type="Rhea" id="RHEA-COMP:14800"/>
        <dbReference type="Rhea" id="RHEA-COMP:14801"/>
        <dbReference type="ChEBI" id="CHEBI:15378"/>
        <dbReference type="ChEBI" id="CHEBI:17319"/>
        <dbReference type="ChEBI" id="CHEBI:57844"/>
        <dbReference type="ChEBI" id="CHEBI:59789"/>
        <dbReference type="ChEBI" id="CHEBI:141026"/>
        <dbReference type="ChEBI" id="CHEBI:141027"/>
        <dbReference type="EC" id="1.21.98.4"/>
    </reaction>
</comment>
<evidence type="ECO:0000256" key="5">
    <source>
        <dbReference type="ARBA" id="ARBA00023002"/>
    </source>
</evidence>
<keyword evidence="5 8" id="KW-0560">Oxidoreductase</keyword>
<feature type="binding site" evidence="8">
    <location>
        <position position="45"/>
    </location>
    <ligand>
        <name>[4Fe-4S] cluster</name>
        <dbReference type="ChEBI" id="CHEBI:49883"/>
        <note>4Fe-4S-S-AdoMet</note>
    </ligand>
</feature>
<dbReference type="HAMAP" id="MF_00660">
    <property type="entry name" value="PqqE"/>
    <property type="match status" value="1"/>
</dbReference>
<dbReference type="CDD" id="cd01335">
    <property type="entry name" value="Radical_SAM"/>
    <property type="match status" value="1"/>
</dbReference>
<dbReference type="PROSITE" id="PS51918">
    <property type="entry name" value="RADICAL_SAM"/>
    <property type="match status" value="1"/>
</dbReference>
<feature type="binding site" evidence="8">
    <location>
        <position position="48"/>
    </location>
    <ligand>
        <name>[4Fe-4S] cluster</name>
        <dbReference type="ChEBI" id="CHEBI:49883"/>
        <note>4Fe-4S-S-AdoMet</note>
    </ligand>
</feature>
<dbReference type="PANTHER" id="PTHR11228">
    <property type="entry name" value="RADICAL SAM DOMAIN PROTEIN"/>
    <property type="match status" value="1"/>
</dbReference>
<keyword evidence="2 8" id="KW-0949">S-adenosyl-L-methionine</keyword>
<evidence type="ECO:0000256" key="4">
    <source>
        <dbReference type="ARBA" id="ARBA00022905"/>
    </source>
</evidence>
<evidence type="ECO:0000256" key="6">
    <source>
        <dbReference type="ARBA" id="ARBA00023004"/>
    </source>
</evidence>
<comment type="function">
    <text evidence="8">Catalyzes the cross-linking of a glutamate residue and a tyrosine residue in the PqqA protein as part of the biosynthesis of pyrroloquinoline quinone (PQQ).</text>
</comment>
<dbReference type="InterPro" id="IPR023885">
    <property type="entry name" value="4Fe4S-binding_SPASM_dom"/>
</dbReference>
<dbReference type="GO" id="GO:0005506">
    <property type="term" value="F:iron ion binding"/>
    <property type="evidence" value="ECO:0007669"/>
    <property type="project" value="UniProtKB-UniRule"/>
</dbReference>
<sequence length="397" mass="44303">MATTGSDQNKAPGSTGGAVGVNANENIRQPLWLLAELTYACPLQCPYCSNPMDFADIKKELTTAEWVEVFKQARAMGATQLGLSGGEPLTRPDILELIQEARNLGFYTNLITSGIGLDASKAKAFKEAGLDHIQVSFQASSEDLNNLIAGTDAFQHKIEMAKAVKAAGYPMVLCFVTHRQNIDQIDEILDLAISLDADYVELATTQYYGWAMHNRDQLMPLKEQLERAEATAHRYQEEQKGNMKIYYVVPDYYEERPKACMNGWGNVFLTVTPDGTALPCHAARELPGMELPNVRDLSIRDIWEGSNDFNRFRGFDWMKEPCRSCDEKEKDFGGCRCQAYMLTGDPAMADPVCTKSPDRHLIDEAIQRGRDEAEKTPQEAKPLVFRNPKNSKEISGL</sequence>
<gene>
    <name evidence="8 11" type="primary">pqqE</name>
    <name evidence="11" type="ORF">LP43_0804</name>
</gene>
<dbReference type="GO" id="GO:0009975">
    <property type="term" value="F:cyclase activity"/>
    <property type="evidence" value="ECO:0007669"/>
    <property type="project" value="UniProtKB-UniRule"/>
</dbReference>
<feature type="binding site" evidence="8">
    <location>
        <position position="41"/>
    </location>
    <ligand>
        <name>[4Fe-4S] cluster</name>
        <dbReference type="ChEBI" id="CHEBI:49883"/>
        <note>4Fe-4S-S-AdoMet</note>
    </ligand>
</feature>